<dbReference type="CDD" id="cd08492">
    <property type="entry name" value="PBP2_NikA_DppA_OppA_like_15"/>
    <property type="match status" value="1"/>
</dbReference>
<comment type="similarity">
    <text evidence="1">Belongs to the bacterial solute-binding protein 5 family.</text>
</comment>
<dbReference type="PANTHER" id="PTHR30290:SF9">
    <property type="entry name" value="OLIGOPEPTIDE-BINDING PROTEIN APPA"/>
    <property type="match status" value="1"/>
</dbReference>
<dbReference type="SUPFAM" id="SSF53850">
    <property type="entry name" value="Periplasmic binding protein-like II"/>
    <property type="match status" value="1"/>
</dbReference>
<dbReference type="InterPro" id="IPR030678">
    <property type="entry name" value="Peptide/Ni-bd"/>
</dbReference>
<keyword evidence="6" id="KW-1185">Reference proteome</keyword>
<reference evidence="5 6" key="1">
    <citation type="submission" date="2020-04" db="EMBL/GenBank/DDBJ databases">
        <title>MicrobeNet Type strains.</title>
        <authorList>
            <person name="Nicholson A.C."/>
        </authorList>
    </citation>
    <scope>NUCLEOTIDE SEQUENCE [LARGE SCALE GENOMIC DNA]</scope>
    <source>
        <strain evidence="5 6">JCM 12354</strain>
    </source>
</reference>
<evidence type="ECO:0000313" key="6">
    <source>
        <dbReference type="Proteomes" id="UP000565711"/>
    </source>
</evidence>
<evidence type="ECO:0000259" key="4">
    <source>
        <dbReference type="Pfam" id="PF00496"/>
    </source>
</evidence>
<evidence type="ECO:0000256" key="3">
    <source>
        <dbReference type="ARBA" id="ARBA00022729"/>
    </source>
</evidence>
<dbReference type="Pfam" id="PF00496">
    <property type="entry name" value="SBP_bac_5"/>
    <property type="match status" value="1"/>
</dbReference>
<dbReference type="RefSeq" id="WP_084473754.1">
    <property type="nucleotide sequence ID" value="NZ_JAAXOP010000002.1"/>
</dbReference>
<evidence type="ECO:0000256" key="2">
    <source>
        <dbReference type="ARBA" id="ARBA00022448"/>
    </source>
</evidence>
<organism evidence="5 6">
    <name type="scientific">Nocardia vermiculata</name>
    <dbReference type="NCBI Taxonomy" id="257274"/>
    <lineage>
        <taxon>Bacteria</taxon>
        <taxon>Bacillati</taxon>
        <taxon>Actinomycetota</taxon>
        <taxon>Actinomycetes</taxon>
        <taxon>Mycobacteriales</taxon>
        <taxon>Nocardiaceae</taxon>
        <taxon>Nocardia</taxon>
    </lineage>
</organism>
<dbReference type="AlphaFoldDB" id="A0A846XUH4"/>
<feature type="domain" description="Solute-binding protein family 5" evidence="4">
    <location>
        <begin position="88"/>
        <end position="453"/>
    </location>
</feature>
<dbReference type="Gene3D" id="3.40.190.10">
    <property type="entry name" value="Periplasmic binding protein-like II"/>
    <property type="match status" value="1"/>
</dbReference>
<comment type="caution">
    <text evidence="5">The sequence shown here is derived from an EMBL/GenBank/DDBJ whole genome shotgun (WGS) entry which is preliminary data.</text>
</comment>
<dbReference type="InterPro" id="IPR000914">
    <property type="entry name" value="SBP_5_dom"/>
</dbReference>
<gene>
    <name evidence="5" type="ORF">HGA08_05515</name>
</gene>
<dbReference type="GO" id="GO:0043190">
    <property type="term" value="C:ATP-binding cassette (ABC) transporter complex"/>
    <property type="evidence" value="ECO:0007669"/>
    <property type="project" value="InterPro"/>
</dbReference>
<dbReference type="Gene3D" id="3.10.105.10">
    <property type="entry name" value="Dipeptide-binding Protein, Domain 3"/>
    <property type="match status" value="1"/>
</dbReference>
<evidence type="ECO:0000256" key="1">
    <source>
        <dbReference type="ARBA" id="ARBA00005695"/>
    </source>
</evidence>
<proteinExistence type="inferred from homology"/>
<keyword evidence="3" id="KW-0732">Signal</keyword>
<dbReference type="GO" id="GO:1904680">
    <property type="term" value="F:peptide transmembrane transporter activity"/>
    <property type="evidence" value="ECO:0007669"/>
    <property type="project" value="TreeGrafter"/>
</dbReference>
<evidence type="ECO:0000313" key="5">
    <source>
        <dbReference type="EMBL" id="NKY49672.1"/>
    </source>
</evidence>
<dbReference type="GO" id="GO:0015833">
    <property type="term" value="P:peptide transport"/>
    <property type="evidence" value="ECO:0007669"/>
    <property type="project" value="TreeGrafter"/>
</dbReference>
<dbReference type="GO" id="GO:0042597">
    <property type="term" value="C:periplasmic space"/>
    <property type="evidence" value="ECO:0007669"/>
    <property type="project" value="UniProtKB-ARBA"/>
</dbReference>
<sequence length="540" mass="57786">MTELDVAEPRNGSRLTPTVRAVTAALTLSLALPLAACGGAASASDTLRYGLSSAPSCADPAQASTNQTVNVTRQVVDSLVDQNPETGTVTPWLAERFDISSDGRSFTFTLRPDVTFSDGTPLTAGVVKQNFDTLAAPRPGAGSTRTLQASGFLLGYDRTDTPDPRTAIVRFESPNVQFLQAAATTQLGILAPSTVNRSFDERCIAANVVGTGPFTYSGWEQNRSVTLTRRDDYRWAADIGLADESRYRKVEFSVVPESGVRAGSIGSGRLDATADPQPQDRDTLTSVGATLVSRPNPGLPFVIQPNLAHGVLADREVRRAVLTALNRPELVDTILGDGFEPATSVLASTTPGYHEDAGVRYDPKASERVLDAAGWRRSGEGVREKGGQKLTFDVIYSPEFYGNKPILELVQQQLHAVGIGVTISALSNDDFLSRRSAGDFDAVYYNVTRADPDILRSRVSAGGTNYSHRQADPQIDPLLDRQAGVADQDERNRIVEQAQTRVIAAGYAIPVVELSQVAAVAAGFDGIGFDASGVLRLQFR</sequence>
<protein>
    <submittedName>
        <fullName evidence="5">ABC transporter substrate-binding protein</fullName>
    </submittedName>
</protein>
<dbReference type="EMBL" id="JAAXOP010000002">
    <property type="protein sequence ID" value="NKY49672.1"/>
    <property type="molecule type" value="Genomic_DNA"/>
</dbReference>
<dbReference type="PANTHER" id="PTHR30290">
    <property type="entry name" value="PERIPLASMIC BINDING COMPONENT OF ABC TRANSPORTER"/>
    <property type="match status" value="1"/>
</dbReference>
<accession>A0A846XUH4</accession>
<keyword evidence="2" id="KW-0813">Transport</keyword>
<dbReference type="PIRSF" id="PIRSF002741">
    <property type="entry name" value="MppA"/>
    <property type="match status" value="1"/>
</dbReference>
<name>A0A846XUH4_9NOCA</name>
<dbReference type="InterPro" id="IPR039424">
    <property type="entry name" value="SBP_5"/>
</dbReference>
<dbReference type="Proteomes" id="UP000565711">
    <property type="component" value="Unassembled WGS sequence"/>
</dbReference>